<proteinExistence type="predicted"/>
<gene>
    <name evidence="3" type="ORF">MOO44_01730</name>
</gene>
<dbReference type="InterPro" id="IPR012914">
    <property type="entry name" value="PucR_dom"/>
</dbReference>
<dbReference type="InterPro" id="IPR051448">
    <property type="entry name" value="CdaR-like_regulators"/>
</dbReference>
<keyword evidence="4" id="KW-1185">Reference proteome</keyword>
<evidence type="ECO:0000259" key="2">
    <source>
        <dbReference type="Pfam" id="PF13556"/>
    </source>
</evidence>
<feature type="domain" description="PucR C-terminal helix-turn-helix" evidence="2">
    <location>
        <begin position="456"/>
        <end position="513"/>
    </location>
</feature>
<name>A0A976RS73_9LACO</name>
<evidence type="ECO:0000313" key="3">
    <source>
        <dbReference type="EMBL" id="UQS86922.1"/>
    </source>
</evidence>
<dbReference type="Pfam" id="PF07905">
    <property type="entry name" value="PucR"/>
    <property type="match status" value="1"/>
</dbReference>
<dbReference type="Proteomes" id="UP000831181">
    <property type="component" value="Chromosome"/>
</dbReference>
<dbReference type="KEGG" id="lbe:MOO44_01730"/>
<organism evidence="3 4">
    <name type="scientific">Nicoliella spurrieriana</name>
    <dbReference type="NCBI Taxonomy" id="2925830"/>
    <lineage>
        <taxon>Bacteria</taxon>
        <taxon>Bacillati</taxon>
        <taxon>Bacillota</taxon>
        <taxon>Bacilli</taxon>
        <taxon>Lactobacillales</taxon>
        <taxon>Lactobacillaceae</taxon>
        <taxon>Nicoliella</taxon>
    </lineage>
</organism>
<dbReference type="InterPro" id="IPR025736">
    <property type="entry name" value="PucR_C-HTH_dom"/>
</dbReference>
<evidence type="ECO:0000313" key="4">
    <source>
        <dbReference type="Proteomes" id="UP000831181"/>
    </source>
</evidence>
<dbReference type="PANTHER" id="PTHR33744:SF1">
    <property type="entry name" value="DNA-BINDING TRANSCRIPTIONAL ACTIVATOR ADER"/>
    <property type="match status" value="1"/>
</dbReference>
<dbReference type="PANTHER" id="PTHR33744">
    <property type="entry name" value="CARBOHYDRATE DIACID REGULATOR"/>
    <property type="match status" value="1"/>
</dbReference>
<feature type="domain" description="Purine catabolism PurC-like" evidence="1">
    <location>
        <begin position="5"/>
        <end position="121"/>
    </location>
</feature>
<dbReference type="InterPro" id="IPR042070">
    <property type="entry name" value="PucR_C-HTH_sf"/>
</dbReference>
<protein>
    <submittedName>
        <fullName evidence="3">PucR family transcriptional regulator ligand-binding domain-containing protein</fullName>
    </submittedName>
</protein>
<dbReference type="AlphaFoldDB" id="A0A976RS73"/>
<accession>A0A976RS73</accession>
<dbReference type="Gene3D" id="1.10.10.2840">
    <property type="entry name" value="PucR C-terminal helix-turn-helix domain"/>
    <property type="match status" value="1"/>
</dbReference>
<reference evidence="3" key="1">
    <citation type="journal article" date="2022" name="Int. J. Syst. Evol. Microbiol.">
        <title>Apilactobacillus apisilvae sp. nov., Nicolia spurrieriana gen. nov. sp. nov., Bombilactobacillus folatiphilus sp. nov. and Bombilactobacillus thymidiniphilus sp. nov., four new lactic acid bacterial isolates from stingless bees Tetragonula carbonaria and Austroplebeia australis.</title>
        <authorList>
            <person name="Oliphant S.A."/>
            <person name="Watson-Haigh N.S."/>
            <person name="Sumby K.M."/>
            <person name="Gardner J."/>
            <person name="Groom S."/>
            <person name="Jiranek V."/>
        </authorList>
    </citation>
    <scope>NUCLEOTIDE SEQUENCE</scope>
    <source>
        <strain evidence="3">SGEP1_A5</strain>
    </source>
</reference>
<evidence type="ECO:0000259" key="1">
    <source>
        <dbReference type="Pfam" id="PF07905"/>
    </source>
</evidence>
<dbReference type="RefSeq" id="WP_260116722.1">
    <property type="nucleotide sequence ID" value="NZ_CP093361.1"/>
</dbReference>
<sequence>MKLNELLESPQFRKIKLANQQANLSTNVVTIGMMEAPDIINYVVPGQLLVTTGYHFQNNITGLKELITAMKQRGAAAIGIKEHRYFSKIPDDVIELADRLQFPILLLPESVGLSVIVRDLLHVVLEQQTDELTKIMNDSLYISKYILAERSDNEILDHISEMLRCDVFIIDTFGRLQAKNRTATVNDELLDYVATKLELLKLTESQTLLENYIIYPLKTVNKLTSRFVIFNLTGIHSSGQHLLIDNMVNLLSLENMQVGININDERQRRSEFFETLLSRNVSKEVFQSTLTFQDMDINDHCRAFAIDEANSIDTGNHQSSMHRIIDYVYWYFQKIKIPIIVINWDFKISVLVKTEVDLDPILKDLADFIVSNFTEFKIRIGFSNYTKQLFNFKKLMNESNEALDLAKNTHSSVPVKFKPDDVDDILNLIPKNEVRMFIHNALEPILNLGTNERQQLMELLEQYFMENQSLSKAADNLFIHRNTAVYRLKKIEKVLEVNLKEPSVVEKLSLAIKLNAINHHDA</sequence>
<dbReference type="Pfam" id="PF13556">
    <property type="entry name" value="HTH_30"/>
    <property type="match status" value="1"/>
</dbReference>
<dbReference type="EMBL" id="CP093361">
    <property type="protein sequence ID" value="UQS86922.1"/>
    <property type="molecule type" value="Genomic_DNA"/>
</dbReference>